<protein>
    <submittedName>
        <fullName evidence="8">Uncharacterized protein</fullName>
    </submittedName>
</protein>
<dbReference type="Pfam" id="PF00282">
    <property type="entry name" value="Pyridoxal_deC"/>
    <property type="match status" value="1"/>
</dbReference>
<evidence type="ECO:0000256" key="4">
    <source>
        <dbReference type="ARBA" id="ARBA00022898"/>
    </source>
</evidence>
<keyword evidence="3" id="KW-0210">Decarboxylase</keyword>
<dbReference type="InterPro" id="IPR015424">
    <property type="entry name" value="PyrdxlP-dep_Trfase"/>
</dbReference>
<evidence type="ECO:0000313" key="10">
    <source>
        <dbReference type="EMBL" id="CAF3822628.1"/>
    </source>
</evidence>
<reference evidence="8" key="1">
    <citation type="submission" date="2021-02" db="EMBL/GenBank/DDBJ databases">
        <authorList>
            <person name="Nowell W R."/>
        </authorList>
    </citation>
    <scope>NUCLEOTIDE SEQUENCE</scope>
</reference>
<evidence type="ECO:0000256" key="3">
    <source>
        <dbReference type="ARBA" id="ARBA00022793"/>
    </source>
</evidence>
<dbReference type="Gene3D" id="3.40.640.10">
    <property type="entry name" value="Type I PLP-dependent aspartate aminotransferase-like (Major domain)"/>
    <property type="match status" value="1"/>
</dbReference>
<dbReference type="InterPro" id="IPR021115">
    <property type="entry name" value="Pyridoxal-P_BS"/>
</dbReference>
<name>A0A814KKY0_9BILA</name>
<accession>A0A814KKY0</accession>
<evidence type="ECO:0000313" key="12">
    <source>
        <dbReference type="Proteomes" id="UP000663829"/>
    </source>
</evidence>
<proteinExistence type="inferred from homology"/>
<organism evidence="8 12">
    <name type="scientific">Didymodactylos carnosus</name>
    <dbReference type="NCBI Taxonomy" id="1234261"/>
    <lineage>
        <taxon>Eukaryota</taxon>
        <taxon>Metazoa</taxon>
        <taxon>Spiralia</taxon>
        <taxon>Gnathifera</taxon>
        <taxon>Rotifera</taxon>
        <taxon>Eurotatoria</taxon>
        <taxon>Bdelloidea</taxon>
        <taxon>Philodinida</taxon>
        <taxon>Philodinidae</taxon>
        <taxon>Didymodactylos</taxon>
    </lineage>
</organism>
<evidence type="ECO:0000256" key="1">
    <source>
        <dbReference type="ARBA" id="ARBA00001933"/>
    </source>
</evidence>
<keyword evidence="12" id="KW-1185">Reference proteome</keyword>
<dbReference type="SUPFAM" id="SSF53383">
    <property type="entry name" value="PLP-dependent transferases"/>
    <property type="match status" value="1"/>
</dbReference>
<comment type="cofactor">
    <cofactor evidence="1 6 7">
        <name>pyridoxal 5'-phosphate</name>
        <dbReference type="ChEBI" id="CHEBI:597326"/>
    </cofactor>
</comment>
<gene>
    <name evidence="8" type="ORF">GPM918_LOCUS16401</name>
    <name evidence="9" type="ORF">OVA965_LOCUS19268</name>
    <name evidence="10" type="ORF">SRO942_LOCUS16398</name>
    <name evidence="11" type="ORF">TMI583_LOCUS19281</name>
</gene>
<dbReference type="PANTHER" id="PTHR11999:SF70">
    <property type="entry name" value="MIP05841P"/>
    <property type="match status" value="1"/>
</dbReference>
<dbReference type="InterPro" id="IPR010977">
    <property type="entry name" value="Aromatic_deC"/>
</dbReference>
<dbReference type="EMBL" id="CAJNOK010009870">
    <property type="protein sequence ID" value="CAF1100500.1"/>
    <property type="molecule type" value="Genomic_DNA"/>
</dbReference>
<dbReference type="Proteomes" id="UP000682733">
    <property type="component" value="Unassembled WGS sequence"/>
</dbReference>
<dbReference type="EMBL" id="CAJOBA010009889">
    <property type="protein sequence ID" value="CAF3861895.1"/>
    <property type="molecule type" value="Genomic_DNA"/>
</dbReference>
<evidence type="ECO:0000256" key="7">
    <source>
        <dbReference type="RuleBase" id="RU000382"/>
    </source>
</evidence>
<dbReference type="Proteomes" id="UP000663829">
    <property type="component" value="Unassembled WGS sequence"/>
</dbReference>
<comment type="caution">
    <text evidence="8">The sequence shown here is derived from an EMBL/GenBank/DDBJ whole genome shotgun (WGS) entry which is preliminary data.</text>
</comment>
<dbReference type="Proteomes" id="UP000677228">
    <property type="component" value="Unassembled WGS sequence"/>
</dbReference>
<sequence length="548" mass="61502">MEHILHMKLDKLIEEASIKLHEPVHDTESLNRWKIQMFTFINTIAELQLPSSPQVSQEKPSLDPVDWLSARCVAHQMLDASLDHIQSIRDRPVWRPIPDDVRAALENEPLPEQGRSLSDVCRDVSTYVIPYASTNIHPRFFGWVMGAGTVGGVLADMIAATLNTNNGGGTHTASLVERTVVQWMRQLFGFPEARTGGILVSGTSMATVISMATARRRALENIRQDGLVGGPQLVAYASTEVHGCVAKAFALLGLGSKALQLVPVDDNFRIKVDELRMRIRSDRDKGRVPFCIIGNAGTVNTGAFDNLLELASIARAENIWFHVDGAFGSMVILDPQRQHLVAGIDQADSLAFDFHKWLHCPYDAGCVLIRNIAELEFTFSEHQSYLARTKQGCMGDEPWFCDLGPDLSRSFKALKVWFTLKEHGTVKLGQKIADNCEQAQYLVSLLEKHEHNIRIVRPISLNIVNFRFEPEELDKTDHELIDTFNEDIITNIQTSGIALPTSTHIHNRLCVRVAIVGHRTTCKDLEILVKTLLEFYQTRLLVHIRERE</sequence>
<dbReference type="PROSITE" id="PS00392">
    <property type="entry name" value="DDC_GAD_HDC_YDC"/>
    <property type="match status" value="1"/>
</dbReference>
<dbReference type="GO" id="GO:0019752">
    <property type="term" value="P:carboxylic acid metabolic process"/>
    <property type="evidence" value="ECO:0007669"/>
    <property type="project" value="InterPro"/>
</dbReference>
<keyword evidence="5 7" id="KW-0456">Lyase</keyword>
<evidence type="ECO:0000313" key="11">
    <source>
        <dbReference type="EMBL" id="CAF3861895.1"/>
    </source>
</evidence>
<comment type="similarity">
    <text evidence="2 7">Belongs to the group II decarboxylase family.</text>
</comment>
<evidence type="ECO:0000256" key="6">
    <source>
        <dbReference type="PIRSR" id="PIRSR602129-50"/>
    </source>
</evidence>
<dbReference type="GO" id="GO:0030170">
    <property type="term" value="F:pyridoxal phosphate binding"/>
    <property type="evidence" value="ECO:0007669"/>
    <property type="project" value="InterPro"/>
</dbReference>
<dbReference type="PANTHER" id="PTHR11999">
    <property type="entry name" value="GROUP II PYRIDOXAL-5-PHOSPHATE DECARBOXYLASE"/>
    <property type="match status" value="1"/>
</dbReference>
<keyword evidence="4 6" id="KW-0663">Pyridoxal phosphate</keyword>
<dbReference type="GO" id="GO:0006520">
    <property type="term" value="P:amino acid metabolic process"/>
    <property type="evidence" value="ECO:0007669"/>
    <property type="project" value="InterPro"/>
</dbReference>
<dbReference type="Proteomes" id="UP000681722">
    <property type="component" value="Unassembled WGS sequence"/>
</dbReference>
<feature type="modified residue" description="N6-(pyridoxal phosphate)lysine" evidence="6">
    <location>
        <position position="356"/>
    </location>
</feature>
<dbReference type="AlphaFoldDB" id="A0A814KKY0"/>
<dbReference type="OrthoDB" id="392571at2759"/>
<evidence type="ECO:0000313" key="9">
    <source>
        <dbReference type="EMBL" id="CAF1100500.1"/>
    </source>
</evidence>
<dbReference type="InterPro" id="IPR002129">
    <property type="entry name" value="PyrdxlP-dep_de-COase"/>
</dbReference>
<evidence type="ECO:0000313" key="8">
    <source>
        <dbReference type="EMBL" id="CAF1053372.1"/>
    </source>
</evidence>
<dbReference type="PRINTS" id="PR00800">
    <property type="entry name" value="YHDCRBOXLASE"/>
</dbReference>
<evidence type="ECO:0000256" key="2">
    <source>
        <dbReference type="ARBA" id="ARBA00009533"/>
    </source>
</evidence>
<evidence type="ECO:0000256" key="5">
    <source>
        <dbReference type="ARBA" id="ARBA00023239"/>
    </source>
</evidence>
<dbReference type="EMBL" id="CAJOBC010004303">
    <property type="protein sequence ID" value="CAF3822628.1"/>
    <property type="molecule type" value="Genomic_DNA"/>
</dbReference>
<dbReference type="EMBL" id="CAJNOQ010004304">
    <property type="protein sequence ID" value="CAF1053372.1"/>
    <property type="molecule type" value="Genomic_DNA"/>
</dbReference>
<dbReference type="InterPro" id="IPR015421">
    <property type="entry name" value="PyrdxlP-dep_Trfase_major"/>
</dbReference>
<dbReference type="GO" id="GO:0016831">
    <property type="term" value="F:carboxy-lyase activity"/>
    <property type="evidence" value="ECO:0007669"/>
    <property type="project" value="UniProtKB-KW"/>
</dbReference>
<dbReference type="Gene3D" id="3.90.1150.170">
    <property type="match status" value="2"/>
</dbReference>